<organism evidence="1 2">
    <name type="scientific">Rhabditophanes sp. KR3021</name>
    <dbReference type="NCBI Taxonomy" id="114890"/>
    <lineage>
        <taxon>Eukaryota</taxon>
        <taxon>Metazoa</taxon>
        <taxon>Ecdysozoa</taxon>
        <taxon>Nematoda</taxon>
        <taxon>Chromadorea</taxon>
        <taxon>Rhabditida</taxon>
        <taxon>Tylenchina</taxon>
        <taxon>Panagrolaimomorpha</taxon>
        <taxon>Strongyloidoidea</taxon>
        <taxon>Alloionematidae</taxon>
        <taxon>Rhabditophanes</taxon>
    </lineage>
</organism>
<proteinExistence type="predicted"/>
<sequence length="717" mass="81875">MDMGNGQWGQNYKGNNPWSTHKCDNDSASPALLNNSQPIPINNMVSSHSIDQSGLMNKIVDNVLCSSPAGNYSSSVLPYAPGEAFPTNTDFSFKMPNLEGLQNAEPDRFLFGTPDIPLSNTPDFGAFGGANDLMYKNAIPNYPQIMSGQQNNYGFGNNHNDFSNFNNQNISNHNGYAMDGWGNYRQFSSQVPTLPQRYEEDRTRENMTMYPPSPIPGMNHINNTPYNSHQNMMNVASQFENMSMAGNANGYNSDRGVYSNHPNVNHPQKEFFETNYHHQYRHQQPVNNQMAVKEASYNNAWHYKNNAQSGVKNSNMSVNNTMSSNFNSGRRNNRNDHHRHDSNRNDYNRYDNNRNDNNDKKEVRFLLDDFRNNRNPDIEIVTLGKQIIEFAQDQHGSRYIQQWLESANEIEKSIVFEQIVDQAEDLATSVFGNYIIQKFFQYGNQDQRTRLIAIIKGNVIELASAMYGCRVIQKAFETVSLKEQLELLHEMKDSIILLIVGQNSNHVIQKVIEKVPPPELQFLVDSFFQENGETVTSLSCQPYGCRVIQRILEHCTPEQKRPILEEIHNNIETNTCNEYANYVVQHVITHGEQEDVDRIVEEVKNNFLKYSQHKFASNVIEKCLDTNGSHYKNSIINAVCADHEYGNFVIQKMLDVADSSHRKKLMNCIKPHISSLKKANYGKHIIAKLEKYFVKSNGTPPGQVFSDFYGDNVDQSN</sequence>
<reference evidence="2" key="1">
    <citation type="submission" date="2016-11" db="UniProtKB">
        <authorList>
            <consortium name="WormBaseParasite"/>
        </authorList>
    </citation>
    <scope>IDENTIFICATION</scope>
    <source>
        <strain evidence="2">KR3021</strain>
    </source>
</reference>
<dbReference type="Proteomes" id="UP000095286">
    <property type="component" value="Unplaced"/>
</dbReference>
<evidence type="ECO:0000313" key="2">
    <source>
        <dbReference type="WBParaSite" id="RSKR_0000836100.1"/>
    </source>
</evidence>
<protein>
    <submittedName>
        <fullName evidence="2">PUM-HD domain-containing protein</fullName>
    </submittedName>
</protein>
<name>A0AC35U850_9BILA</name>
<accession>A0AC35U850</accession>
<evidence type="ECO:0000313" key="1">
    <source>
        <dbReference type="Proteomes" id="UP000095286"/>
    </source>
</evidence>
<dbReference type="WBParaSite" id="RSKR_0000836100.1">
    <property type="protein sequence ID" value="RSKR_0000836100.1"/>
    <property type="gene ID" value="RSKR_0000836100"/>
</dbReference>